<feature type="domain" description="SSD" evidence="7">
    <location>
        <begin position="303"/>
        <end position="463"/>
    </location>
</feature>
<dbReference type="OrthoDB" id="5963930at2"/>
<dbReference type="GO" id="GO:0005886">
    <property type="term" value="C:plasma membrane"/>
    <property type="evidence" value="ECO:0007669"/>
    <property type="project" value="UniProtKB-SubCell"/>
</dbReference>
<feature type="transmembrane region" description="Helical" evidence="6">
    <location>
        <begin position="905"/>
        <end position="929"/>
    </location>
</feature>
<feature type="transmembrane region" description="Helical" evidence="6">
    <location>
        <begin position="872"/>
        <end position="893"/>
    </location>
</feature>
<comment type="subcellular location">
    <subcellularLocation>
        <location evidence="1">Cell membrane</location>
        <topology evidence="1">Multi-pass membrane protein</topology>
    </subcellularLocation>
</comment>
<dbReference type="Proteomes" id="UP000199233">
    <property type="component" value="Unassembled WGS sequence"/>
</dbReference>
<keyword evidence="3 6" id="KW-0812">Transmembrane</keyword>
<accession>A0A1H9CXU1</accession>
<feature type="transmembrane region" description="Helical" evidence="6">
    <location>
        <begin position="311"/>
        <end position="330"/>
    </location>
</feature>
<evidence type="ECO:0000256" key="4">
    <source>
        <dbReference type="ARBA" id="ARBA00022989"/>
    </source>
</evidence>
<dbReference type="AlphaFoldDB" id="A0A1H9CXU1"/>
<feature type="transmembrane region" description="Helical" evidence="6">
    <location>
        <begin position="779"/>
        <end position="798"/>
    </location>
</feature>
<evidence type="ECO:0000259" key="7">
    <source>
        <dbReference type="PROSITE" id="PS50156"/>
    </source>
</evidence>
<dbReference type="InterPro" id="IPR004869">
    <property type="entry name" value="MMPL_dom"/>
</dbReference>
<gene>
    <name evidence="8" type="ORF">SAMN04488038_103223</name>
</gene>
<evidence type="ECO:0000256" key="3">
    <source>
        <dbReference type="ARBA" id="ARBA00022692"/>
    </source>
</evidence>
<dbReference type="PANTHER" id="PTHR33406">
    <property type="entry name" value="MEMBRANE PROTEIN MJ1562-RELATED"/>
    <property type="match status" value="1"/>
</dbReference>
<feature type="transmembrane region" description="Helical" evidence="6">
    <location>
        <begin position="366"/>
        <end position="389"/>
    </location>
</feature>
<dbReference type="InterPro" id="IPR000731">
    <property type="entry name" value="SSD"/>
</dbReference>
<evidence type="ECO:0000256" key="5">
    <source>
        <dbReference type="ARBA" id="ARBA00023136"/>
    </source>
</evidence>
<evidence type="ECO:0000256" key="1">
    <source>
        <dbReference type="ARBA" id="ARBA00004651"/>
    </source>
</evidence>
<evidence type="ECO:0000256" key="6">
    <source>
        <dbReference type="SAM" id="Phobius"/>
    </source>
</evidence>
<proteinExistence type="predicted"/>
<evidence type="ECO:0000313" key="9">
    <source>
        <dbReference type="Proteomes" id="UP000199233"/>
    </source>
</evidence>
<dbReference type="PROSITE" id="PS50156">
    <property type="entry name" value="SSD"/>
    <property type="match status" value="1"/>
</dbReference>
<dbReference type="SUPFAM" id="SSF82866">
    <property type="entry name" value="Multidrug efflux transporter AcrB transmembrane domain"/>
    <property type="match status" value="2"/>
</dbReference>
<reference evidence="8 9" key="1">
    <citation type="submission" date="2016-10" db="EMBL/GenBank/DDBJ databases">
        <authorList>
            <person name="de Groot N.N."/>
        </authorList>
    </citation>
    <scope>NUCLEOTIDE SEQUENCE [LARGE SCALE GENOMIC DNA]</scope>
    <source>
        <strain evidence="8 9">DSM 25927</strain>
    </source>
</reference>
<dbReference type="Gene3D" id="1.20.1640.10">
    <property type="entry name" value="Multidrug efflux transporter AcrB transmembrane domain"/>
    <property type="match status" value="2"/>
</dbReference>
<feature type="transmembrane region" description="Helical" evidence="6">
    <location>
        <begin position="444"/>
        <end position="464"/>
    </location>
</feature>
<dbReference type="STRING" id="489703.SAMN04488038_103223"/>
<dbReference type="RefSeq" id="WP_093283000.1">
    <property type="nucleotide sequence ID" value="NZ_FOFS01000003.1"/>
</dbReference>
<feature type="transmembrane region" description="Helical" evidence="6">
    <location>
        <begin position="31"/>
        <end position="48"/>
    </location>
</feature>
<keyword evidence="9" id="KW-1185">Reference proteome</keyword>
<evidence type="ECO:0000313" key="8">
    <source>
        <dbReference type="EMBL" id="SEQ05959.1"/>
    </source>
</evidence>
<dbReference type="Pfam" id="PF03176">
    <property type="entry name" value="MMPL"/>
    <property type="match status" value="1"/>
</dbReference>
<feature type="transmembrane region" description="Helical" evidence="6">
    <location>
        <begin position="831"/>
        <end position="852"/>
    </location>
</feature>
<feature type="transmembrane region" description="Helical" evidence="6">
    <location>
        <begin position="336"/>
        <end position="354"/>
    </location>
</feature>
<sequence length="946" mass="104226">MTENAHGSAELTRTQRILRAIEPLIYARRTLTMAILVVATLLLAWQMVQIRRDAGFDKSIPLEHPYMQVLKQYMAEFGGANTVLVALIQKDGKGDIYNEKFLRSLKQATDELFFLPGVDRSRVSSIFTPDVRYIEVVEGGFSGGNVIPADYAPTQHYFDVVRANVGKGGHVGRYVAKNQDGAMIYSELLEVDPVTGEKLDYEKVARGLEEKLRGHFMNPKKYIYKLKKDQGPLKAGSVVGEGYVDYGWKLALQSFEVADPKGGEGAPPIKVSGTQVSYDTVDNPDYNPDLSVHIVGFAKVVGDVIDATMQVVLFFLLTLVMTLILLWLYVGSFKLAILPLICSVTAVIWEFGLLRLMGKGLDPFAILVPFLILAVSVSHGVQYVNAWVGEITMNRRNSFDASLETWRRLAIYGTMAIMTDVVGFALIGLIPIDIIREMALNATLGMAAIIITNKVMMPIMLTWVDIGDPVAFQDKQDKRDSVFDPLWRLISNMVSPKPAIVAILIGAALFGWSLWKGEGLQVGDSQAGVPELLPDSRFNQDMAAINRNFTIGTDIFKIVAEMDADSCVRYDMMEQIDRFDAHMENTVGVQGILSLPWAAKQVNSAFSEASPKFRVLPRNQQVMVQAITPIPTSSGLLNANCSALAVFVFTKDHTAATLERIVEKTKAFNVDNAKEFYETHPDVNDKYCADKLQARRDVGAARVKLDKYVEKLKKQKHGIGESELQADKAVQALQKDADAAKEKFASFDKACPVNFALATGNVGVMAATNEEVHRLERPILYIVYAGIIVCVFLSFFEWQSIVSIMLPLALVSFMAYAVMTILGIGMKVATLPVVALAAGIGVDYGIYVYATLADAAAGGFKMRDAYFKTLKLTGKAVVFTGITLGIGVATWLWSGLQFQRDMGKLLVFMFTANMFGAILLLPAIASFLIKPKELAPGEEPVFKPRH</sequence>
<evidence type="ECO:0000256" key="2">
    <source>
        <dbReference type="ARBA" id="ARBA00022475"/>
    </source>
</evidence>
<protein>
    <submittedName>
        <fullName evidence="8">MMPL family protein</fullName>
    </submittedName>
</protein>
<feature type="transmembrane region" description="Helical" evidence="6">
    <location>
        <begin position="409"/>
        <end position="432"/>
    </location>
</feature>
<dbReference type="InterPro" id="IPR050545">
    <property type="entry name" value="Mycobact_MmpL"/>
</dbReference>
<keyword evidence="2" id="KW-1003">Cell membrane</keyword>
<feature type="transmembrane region" description="Helical" evidence="6">
    <location>
        <begin position="804"/>
        <end position="824"/>
    </location>
</feature>
<dbReference type="PANTHER" id="PTHR33406:SF10">
    <property type="entry name" value="SSD DOMAIN-CONTAINING PROTEIN"/>
    <property type="match status" value="1"/>
</dbReference>
<name>A0A1H9CXU1_9GAMM</name>
<organism evidence="8 9">
    <name type="scientific">Solimonas aquatica</name>
    <dbReference type="NCBI Taxonomy" id="489703"/>
    <lineage>
        <taxon>Bacteria</taxon>
        <taxon>Pseudomonadati</taxon>
        <taxon>Pseudomonadota</taxon>
        <taxon>Gammaproteobacteria</taxon>
        <taxon>Nevskiales</taxon>
        <taxon>Nevskiaceae</taxon>
        <taxon>Solimonas</taxon>
    </lineage>
</organism>
<keyword evidence="5 6" id="KW-0472">Membrane</keyword>
<dbReference type="EMBL" id="FOFS01000003">
    <property type="protein sequence ID" value="SEQ05959.1"/>
    <property type="molecule type" value="Genomic_DNA"/>
</dbReference>
<keyword evidence="4 6" id="KW-1133">Transmembrane helix</keyword>